<dbReference type="AlphaFoldDB" id="A0A9D4J2Z5"/>
<evidence type="ECO:0000313" key="14">
    <source>
        <dbReference type="Proteomes" id="UP000828390"/>
    </source>
</evidence>
<feature type="domain" description="Phosphatidic acid phosphatase type 2/haloperoxidase" evidence="12">
    <location>
        <begin position="68"/>
        <end position="186"/>
    </location>
</feature>
<dbReference type="Proteomes" id="UP000828390">
    <property type="component" value="Unassembled WGS sequence"/>
</dbReference>
<reference evidence="13" key="2">
    <citation type="submission" date="2020-11" db="EMBL/GenBank/DDBJ databases">
        <authorList>
            <person name="McCartney M.A."/>
            <person name="Auch B."/>
            <person name="Kono T."/>
            <person name="Mallez S."/>
            <person name="Becker A."/>
            <person name="Gohl D.M."/>
            <person name="Silverstein K.A.T."/>
            <person name="Koren S."/>
            <person name="Bechman K.B."/>
            <person name="Herman A."/>
            <person name="Abrahante J.E."/>
            <person name="Garbe J."/>
        </authorList>
    </citation>
    <scope>NUCLEOTIDE SEQUENCE</scope>
    <source>
        <strain evidence="13">Duluth1</strain>
        <tissue evidence="13">Whole animal</tissue>
    </source>
</reference>
<keyword evidence="8 11" id="KW-0472">Membrane</keyword>
<dbReference type="CDD" id="cd03382">
    <property type="entry name" value="PAP2_dolichyldiphosphatase"/>
    <property type="match status" value="1"/>
</dbReference>
<evidence type="ECO:0000256" key="9">
    <source>
        <dbReference type="ARBA" id="ARBA00024907"/>
    </source>
</evidence>
<feature type="transmembrane region" description="Helical" evidence="11">
    <location>
        <begin position="143"/>
        <end position="165"/>
    </location>
</feature>
<dbReference type="FunFam" id="1.20.144.10:FF:000003">
    <property type="entry name" value="Dolichyldiphosphatase 1"/>
    <property type="match status" value="1"/>
</dbReference>
<accession>A0A9D4J2Z5</accession>
<dbReference type="GO" id="GO:0006487">
    <property type="term" value="P:protein N-linked glycosylation"/>
    <property type="evidence" value="ECO:0007669"/>
    <property type="project" value="UniProtKB-UniRule"/>
</dbReference>
<feature type="transmembrane region" description="Helical" evidence="11">
    <location>
        <begin position="37"/>
        <end position="62"/>
    </location>
</feature>
<comment type="subcellular location">
    <subcellularLocation>
        <location evidence="1 11">Endoplasmic reticulum membrane</location>
        <topology evidence="1 11">Multi-pass membrane protein</topology>
    </subcellularLocation>
</comment>
<organism evidence="13 14">
    <name type="scientific">Dreissena polymorpha</name>
    <name type="common">Zebra mussel</name>
    <name type="synonym">Mytilus polymorpha</name>
    <dbReference type="NCBI Taxonomy" id="45954"/>
    <lineage>
        <taxon>Eukaryota</taxon>
        <taxon>Metazoa</taxon>
        <taxon>Spiralia</taxon>
        <taxon>Lophotrochozoa</taxon>
        <taxon>Mollusca</taxon>
        <taxon>Bivalvia</taxon>
        <taxon>Autobranchia</taxon>
        <taxon>Heteroconchia</taxon>
        <taxon>Euheterodonta</taxon>
        <taxon>Imparidentia</taxon>
        <taxon>Neoheterodontei</taxon>
        <taxon>Myida</taxon>
        <taxon>Dreissenoidea</taxon>
        <taxon>Dreissenidae</taxon>
        <taxon>Dreissena</taxon>
    </lineage>
</organism>
<comment type="function">
    <text evidence="9 11">Required for efficient N-glycosylation. Necessary for maintaining optimal levels of dolichol-linked oligosaccharides. Hydrolyzes dolichyl pyrophosphate at a very high rate and dolichyl monophosphate at a much lower rate. Does not act on phosphatidate.</text>
</comment>
<dbReference type="InterPro" id="IPR036938">
    <property type="entry name" value="PAP2/HPO_sf"/>
</dbReference>
<dbReference type="PANTHER" id="PTHR11247:SF1">
    <property type="entry name" value="DOLICHYLDIPHOSPHATASE 1"/>
    <property type="match status" value="1"/>
</dbReference>
<evidence type="ECO:0000313" key="13">
    <source>
        <dbReference type="EMBL" id="KAH3797871.1"/>
    </source>
</evidence>
<dbReference type="GO" id="GO:0005789">
    <property type="term" value="C:endoplasmic reticulum membrane"/>
    <property type="evidence" value="ECO:0007669"/>
    <property type="project" value="UniProtKB-SubCell"/>
</dbReference>
<comment type="similarity">
    <text evidence="3 11">Belongs to the dolichyldiphosphatase family.</text>
</comment>
<evidence type="ECO:0000256" key="3">
    <source>
        <dbReference type="ARBA" id="ARBA00005518"/>
    </source>
</evidence>
<dbReference type="SMART" id="SM00014">
    <property type="entry name" value="acidPPc"/>
    <property type="match status" value="1"/>
</dbReference>
<evidence type="ECO:0000256" key="10">
    <source>
        <dbReference type="ARBA" id="ARBA00047349"/>
    </source>
</evidence>
<dbReference type="InterPro" id="IPR000326">
    <property type="entry name" value="PAP2/HPO"/>
</dbReference>
<dbReference type="OrthoDB" id="302705at2759"/>
<proteinExistence type="inferred from homology"/>
<feature type="transmembrane region" description="Helical" evidence="11">
    <location>
        <begin position="171"/>
        <end position="200"/>
    </location>
</feature>
<dbReference type="GO" id="GO:0008610">
    <property type="term" value="P:lipid biosynthetic process"/>
    <property type="evidence" value="ECO:0007669"/>
    <property type="project" value="TreeGrafter"/>
</dbReference>
<evidence type="ECO:0000256" key="1">
    <source>
        <dbReference type="ARBA" id="ARBA00004477"/>
    </source>
</evidence>
<gene>
    <name evidence="13" type="ORF">DPMN_151460</name>
</gene>
<evidence type="ECO:0000256" key="4">
    <source>
        <dbReference type="ARBA" id="ARBA00022692"/>
    </source>
</evidence>
<evidence type="ECO:0000256" key="7">
    <source>
        <dbReference type="ARBA" id="ARBA00022989"/>
    </source>
</evidence>
<evidence type="ECO:0000259" key="12">
    <source>
        <dbReference type="SMART" id="SM00014"/>
    </source>
</evidence>
<dbReference type="SUPFAM" id="SSF48317">
    <property type="entry name" value="Acid phosphatase/Vanadium-dependent haloperoxidase"/>
    <property type="match status" value="1"/>
</dbReference>
<dbReference type="PANTHER" id="PTHR11247">
    <property type="entry name" value="PALMITOYL-PROTEIN THIOESTERASE/DOLICHYLDIPHOSPHATASE 1"/>
    <property type="match status" value="1"/>
</dbReference>
<sequence length="245" mass="28173">MDDGIDISTSAETNAHCSKSVYTSISLTHVQYTKGDFIGFVLAWSSLVPFCLLVAFVTLIVFRRDIHTISYFVGLLLNEAVNWILKHTIREQRPSRDISVLFTEYGMPSSHSQFMYFFATYLVFFLLIRVYRNYNWMDDLWKYALIVGGYLCATLVAYSRVYLGYHTGSQVIWGGVVGLVLGCVWFAFVQAILTPFFPYLAGSRPGELLMLRDSTLIPHVLWFEYTSSRSEARNRQRKLTSRKSQ</sequence>
<name>A0A9D4J2Z5_DREPO</name>
<keyword evidence="14" id="KW-1185">Reference proteome</keyword>
<dbReference type="EMBL" id="JAIWYP010000007">
    <property type="protein sequence ID" value="KAH3797871.1"/>
    <property type="molecule type" value="Genomic_DNA"/>
</dbReference>
<comment type="pathway">
    <text evidence="2 11">Protein modification; protein glycosylation.</text>
</comment>
<evidence type="ECO:0000256" key="5">
    <source>
        <dbReference type="ARBA" id="ARBA00022801"/>
    </source>
</evidence>
<evidence type="ECO:0000256" key="6">
    <source>
        <dbReference type="ARBA" id="ARBA00022824"/>
    </source>
</evidence>
<protein>
    <recommendedName>
        <fullName evidence="11">Dolichyldiphosphatase</fullName>
        <ecNumber evidence="11">3.6.1.43</ecNumber>
    </recommendedName>
</protein>
<keyword evidence="5 11" id="KW-0378">Hydrolase</keyword>
<evidence type="ECO:0000256" key="11">
    <source>
        <dbReference type="RuleBase" id="RU367078"/>
    </source>
</evidence>
<dbReference type="Pfam" id="PF01569">
    <property type="entry name" value="PAP2"/>
    <property type="match status" value="1"/>
</dbReference>
<reference evidence="13" key="1">
    <citation type="journal article" date="2019" name="bioRxiv">
        <title>The Genome of the Zebra Mussel, Dreissena polymorpha: A Resource for Invasive Species Research.</title>
        <authorList>
            <person name="McCartney M.A."/>
            <person name="Auch B."/>
            <person name="Kono T."/>
            <person name="Mallez S."/>
            <person name="Zhang Y."/>
            <person name="Obille A."/>
            <person name="Becker A."/>
            <person name="Abrahante J.E."/>
            <person name="Garbe J."/>
            <person name="Badalamenti J.P."/>
            <person name="Herman A."/>
            <person name="Mangelson H."/>
            <person name="Liachko I."/>
            <person name="Sullivan S."/>
            <person name="Sone E.D."/>
            <person name="Koren S."/>
            <person name="Silverstein K.A.T."/>
            <person name="Beckman K.B."/>
            <person name="Gohl D.M."/>
        </authorList>
    </citation>
    <scope>NUCLEOTIDE SEQUENCE</scope>
    <source>
        <strain evidence="13">Duluth1</strain>
        <tissue evidence="13">Whole animal</tissue>
    </source>
</reference>
<keyword evidence="6 11" id="KW-0256">Endoplasmic reticulum</keyword>
<feature type="transmembrane region" description="Helical" evidence="11">
    <location>
        <begin position="114"/>
        <end position="131"/>
    </location>
</feature>
<dbReference type="GO" id="GO:0047874">
    <property type="term" value="F:dolichyldiphosphatase activity"/>
    <property type="evidence" value="ECO:0007669"/>
    <property type="project" value="UniProtKB-UniRule"/>
</dbReference>
<comment type="catalytic activity">
    <reaction evidence="10 11">
        <text>a di-trans,poly-cis-dolichyl diphosphate + H2O = a di-trans,poly-cis-dolichyl phosphate + phosphate + H(+)</text>
        <dbReference type="Rhea" id="RHEA:14385"/>
        <dbReference type="Rhea" id="RHEA-COMP:19498"/>
        <dbReference type="Rhea" id="RHEA-COMP:19506"/>
        <dbReference type="ChEBI" id="CHEBI:15377"/>
        <dbReference type="ChEBI" id="CHEBI:15378"/>
        <dbReference type="ChEBI" id="CHEBI:43474"/>
        <dbReference type="ChEBI" id="CHEBI:57497"/>
        <dbReference type="ChEBI" id="CHEBI:57683"/>
        <dbReference type="EC" id="3.6.1.43"/>
    </reaction>
</comment>
<keyword evidence="4 11" id="KW-0812">Transmembrane</keyword>
<dbReference type="Gene3D" id="1.20.144.10">
    <property type="entry name" value="Phosphatidic acid phosphatase type 2/haloperoxidase"/>
    <property type="match status" value="1"/>
</dbReference>
<evidence type="ECO:0000256" key="8">
    <source>
        <dbReference type="ARBA" id="ARBA00023136"/>
    </source>
</evidence>
<keyword evidence="7 11" id="KW-1133">Transmembrane helix</keyword>
<dbReference type="InterPro" id="IPR039667">
    <property type="entry name" value="Dolichyldiphosphatase_PAP2"/>
</dbReference>
<dbReference type="EC" id="3.6.1.43" evidence="11"/>
<evidence type="ECO:0000256" key="2">
    <source>
        <dbReference type="ARBA" id="ARBA00004922"/>
    </source>
</evidence>
<comment type="caution">
    <text evidence="13">The sequence shown here is derived from an EMBL/GenBank/DDBJ whole genome shotgun (WGS) entry which is preliminary data.</text>
</comment>